<reference evidence="2 3" key="1">
    <citation type="submission" date="2017-01" db="EMBL/GenBank/DDBJ databases">
        <title>Deconstructing symbiosis and pathogenesis requirements using a combined genomic-metabolomic approach.</title>
        <authorList>
            <person name="Tobias N.J."/>
            <person name="Wolff H."/>
            <person name="Djahanschiri B."/>
            <person name="Ebersberger I."/>
            <person name="Bode H.B."/>
        </authorList>
    </citation>
    <scope>NUCLEOTIDE SEQUENCE [LARGE SCALE GENOMIC DNA]</scope>
    <source>
        <strain evidence="2 3">DSM 4764</strain>
    </source>
</reference>
<dbReference type="GO" id="GO:0008233">
    <property type="term" value="F:peptidase activity"/>
    <property type="evidence" value="ECO:0007669"/>
    <property type="project" value="InterPro"/>
</dbReference>
<feature type="domain" description="D-alanyl-D-alanine carboxypeptidase-like core" evidence="1">
    <location>
        <begin position="22"/>
        <end position="177"/>
    </location>
</feature>
<dbReference type="PANTHER" id="PTHR34385:SF1">
    <property type="entry name" value="PEPTIDOGLYCAN L-ALANYL-D-GLUTAMATE ENDOPEPTIDASE CWLK"/>
    <property type="match status" value="1"/>
</dbReference>
<dbReference type="Pfam" id="PF02557">
    <property type="entry name" value="VanY"/>
    <property type="match status" value="1"/>
</dbReference>
<dbReference type="EMBL" id="MUBK01000025">
    <property type="protein sequence ID" value="OTA18889.1"/>
    <property type="molecule type" value="Genomic_DNA"/>
</dbReference>
<evidence type="ECO:0000259" key="1">
    <source>
        <dbReference type="Pfam" id="PF02557"/>
    </source>
</evidence>
<sequence>MMTPDMLTGLSTEHLVTLAGNHRLQFNATKAFLAMQKEAAKAGFKLQPASSFRDFTRQQTIWNEKFRGQRPVLDVHSQPLNISEMSEGERCEAILRWSALPGASRHHWGTELDVYDPFLLPQGKTLLLEPREYENGGYFEPLTDWLTENMSHYDFYRPYTRPDAGVAYEPWHISYWPISHEAERLFDEDVLLNVWQHHDIAGIDWLKTNLTYIFKKYIMVEDQENSSSGK</sequence>
<keyword evidence="3" id="KW-1185">Reference proteome</keyword>
<protein>
    <submittedName>
        <fullName evidence="2">Peptidase M15</fullName>
    </submittedName>
</protein>
<comment type="caution">
    <text evidence="2">The sequence shown here is derived from an EMBL/GenBank/DDBJ whole genome shotgun (WGS) entry which is preliminary data.</text>
</comment>
<dbReference type="CDD" id="cd14847">
    <property type="entry name" value="DD-carboxypeptidase_like"/>
    <property type="match status" value="1"/>
</dbReference>
<dbReference type="STRING" id="40578.Xbed_02875"/>
<dbReference type="InterPro" id="IPR009045">
    <property type="entry name" value="Zn_M74/Hedgehog-like"/>
</dbReference>
<dbReference type="GO" id="GO:0006508">
    <property type="term" value="P:proteolysis"/>
    <property type="evidence" value="ECO:0007669"/>
    <property type="project" value="InterPro"/>
</dbReference>
<dbReference type="Proteomes" id="UP000194204">
    <property type="component" value="Unassembled WGS sequence"/>
</dbReference>
<dbReference type="PANTHER" id="PTHR34385">
    <property type="entry name" value="D-ALANYL-D-ALANINE CARBOXYPEPTIDASE"/>
    <property type="match status" value="1"/>
</dbReference>
<proteinExistence type="predicted"/>
<dbReference type="Gene3D" id="3.30.1380.10">
    <property type="match status" value="1"/>
</dbReference>
<dbReference type="InterPro" id="IPR052179">
    <property type="entry name" value="DD-CPase-like"/>
</dbReference>
<evidence type="ECO:0000313" key="2">
    <source>
        <dbReference type="EMBL" id="OTA18889.1"/>
    </source>
</evidence>
<organism evidence="2 3">
    <name type="scientific">Xenorhabdus beddingii</name>
    <dbReference type="NCBI Taxonomy" id="40578"/>
    <lineage>
        <taxon>Bacteria</taxon>
        <taxon>Pseudomonadati</taxon>
        <taxon>Pseudomonadota</taxon>
        <taxon>Gammaproteobacteria</taxon>
        <taxon>Enterobacterales</taxon>
        <taxon>Morganellaceae</taxon>
        <taxon>Xenorhabdus</taxon>
    </lineage>
</organism>
<accession>A0A1Y2SJQ0</accession>
<evidence type="ECO:0000313" key="3">
    <source>
        <dbReference type="Proteomes" id="UP000194204"/>
    </source>
</evidence>
<gene>
    <name evidence="2" type="ORF">Xbed_02875</name>
</gene>
<dbReference type="SUPFAM" id="SSF55166">
    <property type="entry name" value="Hedgehog/DD-peptidase"/>
    <property type="match status" value="1"/>
</dbReference>
<dbReference type="RefSeq" id="WP_086113573.1">
    <property type="nucleotide sequence ID" value="NZ_CAWNHF010000129.1"/>
</dbReference>
<dbReference type="AlphaFoldDB" id="A0A1Y2SJQ0"/>
<dbReference type="OrthoDB" id="9792074at2"/>
<dbReference type="InterPro" id="IPR003709">
    <property type="entry name" value="VanY-like_core_dom"/>
</dbReference>
<name>A0A1Y2SJQ0_9GAMM</name>